<evidence type="ECO:0000259" key="1">
    <source>
        <dbReference type="Pfam" id="PF03551"/>
    </source>
</evidence>
<feature type="domain" description="Transcription regulator PadR N-terminal" evidence="1">
    <location>
        <begin position="17"/>
        <end position="83"/>
    </location>
</feature>
<dbReference type="InterPro" id="IPR036390">
    <property type="entry name" value="WH_DNA-bd_sf"/>
</dbReference>
<sequence>MAKKSLELLTETMFYVLMAFLKEERCGVDAAEYIRQKTHDRIQLGPGTLYTILAKFQEEGLLRETSVHGRKRTYRITERGRQVYLEEVERLRRCLLDAQEENDHPQEEGSL</sequence>
<gene>
    <name evidence="2" type="ORF">H9X83_08750</name>
</gene>
<dbReference type="InterPro" id="IPR036388">
    <property type="entry name" value="WH-like_DNA-bd_sf"/>
</dbReference>
<proteinExistence type="predicted"/>
<keyword evidence="3" id="KW-1185">Reference proteome</keyword>
<name>A0ABS2GC12_9FIRM</name>
<dbReference type="RefSeq" id="WP_205133919.1">
    <property type="nucleotide sequence ID" value="NZ_JACSNT010000010.1"/>
</dbReference>
<reference evidence="2 3" key="1">
    <citation type="journal article" date="2021" name="Sci. Rep.">
        <title>The distribution of antibiotic resistance genes in chicken gut microbiota commensals.</title>
        <authorList>
            <person name="Juricova H."/>
            <person name="Matiasovicova J."/>
            <person name="Kubasova T."/>
            <person name="Cejkova D."/>
            <person name="Rychlik I."/>
        </authorList>
    </citation>
    <scope>NUCLEOTIDE SEQUENCE [LARGE SCALE GENOMIC DNA]</scope>
    <source>
        <strain evidence="2 3">An431b</strain>
    </source>
</reference>
<comment type="caution">
    <text evidence="2">The sequence shown here is derived from an EMBL/GenBank/DDBJ whole genome shotgun (WGS) entry which is preliminary data.</text>
</comment>
<accession>A0ABS2GC12</accession>
<dbReference type="SUPFAM" id="SSF46785">
    <property type="entry name" value="Winged helix' DNA-binding domain"/>
    <property type="match status" value="1"/>
</dbReference>
<protein>
    <submittedName>
        <fullName evidence="2">Helix-turn-helix transcriptional regulator</fullName>
    </submittedName>
</protein>
<dbReference type="PANTHER" id="PTHR33169">
    <property type="entry name" value="PADR-FAMILY TRANSCRIPTIONAL REGULATOR"/>
    <property type="match status" value="1"/>
</dbReference>
<dbReference type="InterPro" id="IPR005149">
    <property type="entry name" value="Tscrpt_reg_PadR_N"/>
</dbReference>
<dbReference type="Proteomes" id="UP000729290">
    <property type="component" value="Unassembled WGS sequence"/>
</dbReference>
<dbReference type="Pfam" id="PF03551">
    <property type="entry name" value="PadR"/>
    <property type="match status" value="1"/>
</dbReference>
<evidence type="ECO:0000313" key="2">
    <source>
        <dbReference type="EMBL" id="MBM6878245.1"/>
    </source>
</evidence>
<dbReference type="PANTHER" id="PTHR33169:SF13">
    <property type="entry name" value="PADR-FAMILY TRANSCRIPTIONAL REGULATOR"/>
    <property type="match status" value="1"/>
</dbReference>
<dbReference type="InterPro" id="IPR052509">
    <property type="entry name" value="Metal_resp_DNA-bind_regulator"/>
</dbReference>
<organism evidence="2 3">
    <name type="scientific">Anaerotignum lactatifermentans</name>
    <dbReference type="NCBI Taxonomy" id="160404"/>
    <lineage>
        <taxon>Bacteria</taxon>
        <taxon>Bacillati</taxon>
        <taxon>Bacillota</taxon>
        <taxon>Clostridia</taxon>
        <taxon>Lachnospirales</taxon>
        <taxon>Anaerotignaceae</taxon>
        <taxon>Anaerotignum</taxon>
    </lineage>
</organism>
<dbReference type="Gene3D" id="1.10.10.10">
    <property type="entry name" value="Winged helix-like DNA-binding domain superfamily/Winged helix DNA-binding domain"/>
    <property type="match status" value="1"/>
</dbReference>
<evidence type="ECO:0000313" key="3">
    <source>
        <dbReference type="Proteomes" id="UP000729290"/>
    </source>
</evidence>
<dbReference type="EMBL" id="JACSNV010000011">
    <property type="protein sequence ID" value="MBM6878245.1"/>
    <property type="molecule type" value="Genomic_DNA"/>
</dbReference>